<organism evidence="1">
    <name type="scientific">Streptomyces sp. R35</name>
    <dbReference type="NCBI Taxonomy" id="3238630"/>
    <lineage>
        <taxon>Bacteria</taxon>
        <taxon>Bacillati</taxon>
        <taxon>Actinomycetota</taxon>
        <taxon>Actinomycetes</taxon>
        <taxon>Kitasatosporales</taxon>
        <taxon>Streptomycetaceae</taxon>
        <taxon>Streptomyces</taxon>
    </lineage>
</organism>
<dbReference type="AlphaFoldDB" id="A0AB39RY98"/>
<proteinExistence type="predicted"/>
<evidence type="ECO:0000313" key="1">
    <source>
        <dbReference type="EMBL" id="XDQ60358.1"/>
    </source>
</evidence>
<dbReference type="RefSeq" id="WP_369255604.1">
    <property type="nucleotide sequence ID" value="NZ_CP163440.1"/>
</dbReference>
<accession>A0AB39RY98</accession>
<name>A0AB39RY98_9ACTN</name>
<reference evidence="1" key="1">
    <citation type="submission" date="2024-07" db="EMBL/GenBank/DDBJ databases">
        <authorList>
            <person name="Yu S.T."/>
        </authorList>
    </citation>
    <scope>NUCLEOTIDE SEQUENCE</scope>
    <source>
        <strain evidence="1">R35</strain>
    </source>
</reference>
<gene>
    <name evidence="1" type="ORF">AB5J50_06075</name>
</gene>
<protein>
    <submittedName>
        <fullName evidence="1">Uncharacterized protein</fullName>
    </submittedName>
</protein>
<sequence length="53" mass="5763">MRQRRHRPLFAADLLRSTTSMMAVSQRLVGASAFGDTASAAAWRTVPSWALTG</sequence>
<dbReference type="EMBL" id="CP163440">
    <property type="protein sequence ID" value="XDQ60358.1"/>
    <property type="molecule type" value="Genomic_DNA"/>
</dbReference>